<dbReference type="Proteomes" id="UP000001227">
    <property type="component" value="Chromosome"/>
</dbReference>
<evidence type="ECO:0000313" key="3">
    <source>
        <dbReference type="Proteomes" id="UP000001227"/>
    </source>
</evidence>
<reference evidence="2 3" key="1">
    <citation type="journal article" date="2010" name="J. Bacteriol.">
        <title>The genome of the amoeba symbiont 'Candidatus Amoebophilus asiaticus' reveals common mechanisms for host cell interaction among amoeba-associated bacteria.</title>
        <authorList>
            <person name="Schmitz-Esser S."/>
            <person name="Tischler P."/>
            <person name="Arnold R."/>
            <person name="Montanaro J."/>
            <person name="Wagner M."/>
            <person name="Rattei T."/>
            <person name="Horn M."/>
        </authorList>
    </citation>
    <scope>NUCLEOTIDE SEQUENCE [LARGE SCALE GENOMIC DNA]</scope>
    <source>
        <strain evidence="2 3">5a2</strain>
    </source>
</reference>
<keyword evidence="1" id="KW-1133">Transmembrane helix</keyword>
<dbReference type="STRING" id="452471.Aasi_0880"/>
<accession>B3ESP7</accession>
<keyword evidence="1" id="KW-0472">Membrane</keyword>
<evidence type="ECO:0000313" key="2">
    <source>
        <dbReference type="EMBL" id="ACE06249.1"/>
    </source>
</evidence>
<sequence>MEPLNENEMIFDNAKYLSLLIKRVYYALILVIIVLLCFSGFFAKKWYDASKLENVYVVFPDKTYVGTRAEETLVRSEYEIVAFTRLFLEKAFAHNEYSLEENLKEVTDMMDKESARLFISKMDETVESLYKDRNAISTVSLQEIEINKETHPHEVLVYYNTALHFVTTGQTLYEDIEVPGGLYFQVAILERSYKNPYGMQIRKLKFLQPKSDEQAKE</sequence>
<feature type="transmembrane region" description="Helical" evidence="1">
    <location>
        <begin position="24"/>
        <end position="43"/>
    </location>
</feature>
<dbReference type="HOGENOM" id="CLU_1270098_0_0_10"/>
<dbReference type="KEGG" id="aas:Aasi_0880"/>
<gene>
    <name evidence="2" type="ordered locus">Aasi_0880</name>
</gene>
<dbReference type="EMBL" id="CP001102">
    <property type="protein sequence ID" value="ACE06249.1"/>
    <property type="molecule type" value="Genomic_DNA"/>
</dbReference>
<dbReference type="AlphaFoldDB" id="B3ESP7"/>
<keyword evidence="1" id="KW-0812">Transmembrane</keyword>
<protein>
    <recommendedName>
        <fullName evidence="4">Bacterial virulence protein VirB8 domain-containing protein</fullName>
    </recommendedName>
</protein>
<evidence type="ECO:0008006" key="4">
    <source>
        <dbReference type="Google" id="ProtNLM"/>
    </source>
</evidence>
<proteinExistence type="predicted"/>
<organism evidence="2 3">
    <name type="scientific">Amoebophilus asiaticus (strain 5a2)</name>
    <dbReference type="NCBI Taxonomy" id="452471"/>
    <lineage>
        <taxon>Bacteria</taxon>
        <taxon>Pseudomonadati</taxon>
        <taxon>Bacteroidota</taxon>
        <taxon>Cytophagia</taxon>
        <taxon>Cytophagales</taxon>
        <taxon>Amoebophilaceae</taxon>
        <taxon>Candidatus Amoebophilus</taxon>
    </lineage>
</organism>
<evidence type="ECO:0000256" key="1">
    <source>
        <dbReference type="SAM" id="Phobius"/>
    </source>
</evidence>
<keyword evidence="3" id="KW-1185">Reference proteome</keyword>
<name>B3ESP7_AMOA5</name>